<reference evidence="2 3" key="1">
    <citation type="journal article" date="2019" name="Sci. Rep.">
        <title>Orb-weaving spider Araneus ventricosus genome elucidates the spidroin gene catalogue.</title>
        <authorList>
            <person name="Kono N."/>
            <person name="Nakamura H."/>
            <person name="Ohtoshi R."/>
            <person name="Moran D.A.P."/>
            <person name="Shinohara A."/>
            <person name="Yoshida Y."/>
            <person name="Fujiwara M."/>
            <person name="Mori M."/>
            <person name="Tomita M."/>
            <person name="Arakawa K."/>
        </authorList>
    </citation>
    <scope>NUCLEOTIDE SEQUENCE [LARGE SCALE GENOMIC DNA]</scope>
</reference>
<dbReference type="Proteomes" id="UP000499080">
    <property type="component" value="Unassembled WGS sequence"/>
</dbReference>
<dbReference type="Pfam" id="PF00651">
    <property type="entry name" value="BTB"/>
    <property type="match status" value="1"/>
</dbReference>
<evidence type="ECO:0000313" key="3">
    <source>
        <dbReference type="Proteomes" id="UP000499080"/>
    </source>
</evidence>
<dbReference type="InterPro" id="IPR000210">
    <property type="entry name" value="BTB/POZ_dom"/>
</dbReference>
<dbReference type="OrthoDB" id="6359816at2759"/>
<dbReference type="InterPro" id="IPR045005">
    <property type="entry name" value="BPM1-6"/>
</dbReference>
<dbReference type="PROSITE" id="PS50097">
    <property type="entry name" value="BTB"/>
    <property type="match status" value="1"/>
</dbReference>
<protein>
    <recommendedName>
        <fullName evidence="1">BTB domain-containing protein</fullName>
    </recommendedName>
</protein>
<evidence type="ECO:0000313" key="2">
    <source>
        <dbReference type="EMBL" id="GBN11175.1"/>
    </source>
</evidence>
<dbReference type="AlphaFoldDB" id="A0A4Y2L931"/>
<name>A0A4Y2L931_ARAVE</name>
<sequence length="237" mass="27361">MDSDDFDLVLSTEISKISYKMKWSIDNAHKIPESIKSPKFSFVPGHDKDWFLSVKYSEDNSICVLLSRDSKDDQPLRVECTTCVVEANEERFSVTLKSIFQSKETRVICNHLCTFPDKISEDERTSDESSSDELTLNLEFSFVLYGLEIETDISYCDEEGIDDADENGKNFGNMMKIENLADVRIHVGKEVFTAHKFILRLRAPKFVDKHLRYGTKTTLHEVEPRIFKSLIGYIYKN</sequence>
<dbReference type="Gene3D" id="3.30.710.10">
    <property type="entry name" value="Potassium Channel Kv1.1, Chain A"/>
    <property type="match status" value="1"/>
</dbReference>
<feature type="domain" description="BTB" evidence="1">
    <location>
        <begin position="181"/>
        <end position="237"/>
    </location>
</feature>
<dbReference type="PANTHER" id="PTHR26379">
    <property type="entry name" value="BTB/POZ AND MATH DOMAIN-CONTAINING PROTEIN 1"/>
    <property type="match status" value="1"/>
</dbReference>
<dbReference type="InterPro" id="IPR011333">
    <property type="entry name" value="SKP1/BTB/POZ_sf"/>
</dbReference>
<dbReference type="PANTHER" id="PTHR26379:SF187">
    <property type="entry name" value="OS07G0655300 PROTEIN"/>
    <property type="match status" value="1"/>
</dbReference>
<gene>
    <name evidence="2" type="ORF">AVEN_184730_1</name>
</gene>
<dbReference type="EMBL" id="BGPR01005548">
    <property type="protein sequence ID" value="GBN11175.1"/>
    <property type="molecule type" value="Genomic_DNA"/>
</dbReference>
<proteinExistence type="predicted"/>
<dbReference type="SUPFAM" id="SSF54695">
    <property type="entry name" value="POZ domain"/>
    <property type="match status" value="1"/>
</dbReference>
<organism evidence="2 3">
    <name type="scientific">Araneus ventricosus</name>
    <name type="common">Orbweaver spider</name>
    <name type="synonym">Epeira ventricosa</name>
    <dbReference type="NCBI Taxonomy" id="182803"/>
    <lineage>
        <taxon>Eukaryota</taxon>
        <taxon>Metazoa</taxon>
        <taxon>Ecdysozoa</taxon>
        <taxon>Arthropoda</taxon>
        <taxon>Chelicerata</taxon>
        <taxon>Arachnida</taxon>
        <taxon>Araneae</taxon>
        <taxon>Araneomorphae</taxon>
        <taxon>Entelegynae</taxon>
        <taxon>Araneoidea</taxon>
        <taxon>Araneidae</taxon>
        <taxon>Araneus</taxon>
    </lineage>
</organism>
<dbReference type="CDD" id="cd18186">
    <property type="entry name" value="BTB_POZ_ZBTB_KLHL-like"/>
    <property type="match status" value="1"/>
</dbReference>
<dbReference type="SUPFAM" id="SSF49599">
    <property type="entry name" value="TRAF domain-like"/>
    <property type="match status" value="1"/>
</dbReference>
<comment type="caution">
    <text evidence="2">The sequence shown here is derived from an EMBL/GenBank/DDBJ whole genome shotgun (WGS) entry which is preliminary data.</text>
</comment>
<dbReference type="GO" id="GO:0016567">
    <property type="term" value="P:protein ubiquitination"/>
    <property type="evidence" value="ECO:0007669"/>
    <property type="project" value="InterPro"/>
</dbReference>
<accession>A0A4Y2L931</accession>
<evidence type="ECO:0000259" key="1">
    <source>
        <dbReference type="PROSITE" id="PS50097"/>
    </source>
</evidence>
<keyword evidence="3" id="KW-1185">Reference proteome</keyword>